<dbReference type="InterPro" id="IPR036869">
    <property type="entry name" value="J_dom_sf"/>
</dbReference>
<dbReference type="SMART" id="SM00271">
    <property type="entry name" value="DnaJ"/>
    <property type="match status" value="1"/>
</dbReference>
<organism evidence="2">
    <name type="scientific">Fagus sylvatica</name>
    <name type="common">Beechnut</name>
    <dbReference type="NCBI Taxonomy" id="28930"/>
    <lineage>
        <taxon>Eukaryota</taxon>
        <taxon>Viridiplantae</taxon>
        <taxon>Streptophyta</taxon>
        <taxon>Embryophyta</taxon>
        <taxon>Tracheophyta</taxon>
        <taxon>Spermatophyta</taxon>
        <taxon>Magnoliopsida</taxon>
        <taxon>eudicotyledons</taxon>
        <taxon>Gunneridae</taxon>
        <taxon>Pentapetalae</taxon>
        <taxon>rosids</taxon>
        <taxon>fabids</taxon>
        <taxon>Fagales</taxon>
        <taxon>Fagaceae</taxon>
        <taxon>Fagus</taxon>
    </lineage>
</organism>
<evidence type="ECO:0000259" key="1">
    <source>
        <dbReference type="PROSITE" id="PS50076"/>
    </source>
</evidence>
<dbReference type="InterPro" id="IPR001623">
    <property type="entry name" value="DnaJ_domain"/>
</dbReference>
<evidence type="ECO:0000313" key="2">
    <source>
        <dbReference type="EMBL" id="SPD27850.1"/>
    </source>
</evidence>
<feature type="domain" description="J" evidence="1">
    <location>
        <begin position="53"/>
        <end position="136"/>
    </location>
</feature>
<proteinExistence type="predicted"/>
<reference evidence="2" key="1">
    <citation type="submission" date="2018-02" db="EMBL/GenBank/DDBJ databases">
        <authorList>
            <person name="Cohen D.B."/>
            <person name="Kent A.D."/>
        </authorList>
    </citation>
    <scope>NUCLEOTIDE SEQUENCE</scope>
</reference>
<dbReference type="PANTHER" id="PTHR45286:SF1">
    <property type="entry name" value="CHAPERONE DNAJ-DOMAIN SUPERFAMILY PROTEIN"/>
    <property type="match status" value="1"/>
</dbReference>
<name>A0A2N9IUF6_FAGSY</name>
<dbReference type="EMBL" id="OIVN01006210">
    <property type="protein sequence ID" value="SPD27850.1"/>
    <property type="molecule type" value="Genomic_DNA"/>
</dbReference>
<dbReference type="CDD" id="cd06257">
    <property type="entry name" value="DnaJ"/>
    <property type="match status" value="1"/>
</dbReference>
<dbReference type="Gene3D" id="1.10.287.110">
    <property type="entry name" value="DnaJ domain"/>
    <property type="match status" value="1"/>
</dbReference>
<accession>A0A2N9IUF6</accession>
<dbReference type="SUPFAM" id="SSF46565">
    <property type="entry name" value="Chaperone J-domain"/>
    <property type="match status" value="1"/>
</dbReference>
<dbReference type="Pfam" id="PF00226">
    <property type="entry name" value="DnaJ"/>
    <property type="match status" value="1"/>
</dbReference>
<dbReference type="AlphaFoldDB" id="A0A2N9IUF6"/>
<gene>
    <name evidence="2" type="ORF">FSB_LOCUS55732</name>
</gene>
<dbReference type="PROSITE" id="PS50076">
    <property type="entry name" value="DNAJ_2"/>
    <property type="match status" value="1"/>
</dbReference>
<dbReference type="PRINTS" id="PR00625">
    <property type="entry name" value="JDOMAIN"/>
</dbReference>
<sequence length="586" mass="65994">MASLAAQYLRRPISQISVQLNHSNTKNFLYPSFRTRWFSGGTDSARTEFPGENAYDLLGVTETSSFAEIKASFRKLAKETHPDLAESKNDFAASQRFVQILAAYEVLSILLVIRIINTGLQILSDSEKRTHYDRYLLSQRRLMQKHSRQGTRLSTYKPYEAATSRQMEVVEWLKWYRFAINDIVSEKKVIVGTGYFDVLERDFYSAIHAAYYGPLIDSMDLLPDRFEAEERSVYETPEVLHLVSGRDLFGMVCSVNKLPKLSFSSKEKLTSFASVGSSMHPTFKDMSIHMNSNNMDDFGTPLMQSQNLTDHTSDPYKDLELHISGRVVAMATRVPPKNNCDGVQNEDVQDQIHVFLSSHEDPSIHISEGSSIDQFSGGAVGSGIPLGTITGLGTGPEEGSCFVYNSSGTKTHVILKHRTLLVCKAGSLWLSTCTGMEWEKKFLCVSVDAVEPVYPRANFGCLSLAVACMTLVVGMLKHLAEIRKAIQSHRKDIGMDLMQVKNLTRGSIQQCICLLLHIELWILKMPKEGDEQSGTLLNSSYLKFSVAFIFNAQDLQKAKLQRQLFMIILYPSIVVNKEEPWELEYH</sequence>
<protein>
    <recommendedName>
        <fullName evidence="1">J domain-containing protein</fullName>
    </recommendedName>
</protein>
<dbReference type="PANTHER" id="PTHR45286">
    <property type="entry name" value="CHAPERONE DNAJ-DOMAIN SUPERFAMILY PROTEIN"/>
    <property type="match status" value="1"/>
</dbReference>